<sequence>MLLHELAHARSGDKGNVSDITVIAYEARDFALLRGLVTAERVQRHFSAFLEGGEGAVRRYELPHLGALKFVLDGALDGGVTRSLNLDTHGKCLGSLLLGMDIGDVHAPEPEPEPEPSPEPNPNPEPESSGTRSSHGTRR</sequence>
<keyword evidence="4" id="KW-1185">Reference proteome</keyword>
<organism evidence="3 4">
    <name type="scientific">Streptomyces liliiviolaceus</name>
    <dbReference type="NCBI Taxonomy" id="2823109"/>
    <lineage>
        <taxon>Bacteria</taxon>
        <taxon>Bacillati</taxon>
        <taxon>Actinomycetota</taxon>
        <taxon>Actinomycetes</taxon>
        <taxon>Kitasatosporales</taxon>
        <taxon>Streptomycetaceae</taxon>
        <taxon>Streptomyces</taxon>
    </lineage>
</organism>
<feature type="region of interest" description="Disordered" evidence="1">
    <location>
        <begin position="103"/>
        <end position="139"/>
    </location>
</feature>
<evidence type="ECO:0000259" key="2">
    <source>
        <dbReference type="Pfam" id="PF23544"/>
    </source>
</evidence>
<protein>
    <recommendedName>
        <fullName evidence="2">AtuA-like ferredoxin-fold domain-containing protein</fullName>
    </recommendedName>
</protein>
<dbReference type="PANTHER" id="PTHR47708">
    <property type="match status" value="1"/>
</dbReference>
<gene>
    <name evidence="3" type="ORF">J8N05_23370</name>
</gene>
<dbReference type="EMBL" id="JAGPYQ010000001">
    <property type="protein sequence ID" value="MBQ0851110.1"/>
    <property type="molecule type" value="Genomic_DNA"/>
</dbReference>
<accession>A0A941B564</accession>
<dbReference type="Proteomes" id="UP000677413">
    <property type="component" value="Unassembled WGS sequence"/>
</dbReference>
<name>A0A941B564_9ACTN</name>
<feature type="compositionally biased region" description="Low complexity" evidence="1">
    <location>
        <begin position="126"/>
        <end position="139"/>
    </location>
</feature>
<evidence type="ECO:0000256" key="1">
    <source>
        <dbReference type="SAM" id="MobiDB-lite"/>
    </source>
</evidence>
<dbReference type="InterPro" id="IPR056362">
    <property type="entry name" value="AtuA-like_ferredoxin_dom"/>
</dbReference>
<dbReference type="Pfam" id="PF23544">
    <property type="entry name" value="AtuA_ferredoxin"/>
    <property type="match status" value="1"/>
</dbReference>
<feature type="domain" description="AtuA-like ferredoxin-fold" evidence="2">
    <location>
        <begin position="1"/>
        <end position="102"/>
    </location>
</feature>
<evidence type="ECO:0000313" key="4">
    <source>
        <dbReference type="Proteomes" id="UP000677413"/>
    </source>
</evidence>
<dbReference type="RefSeq" id="WP_210885566.1">
    <property type="nucleotide sequence ID" value="NZ_JAGPYQ010000001.1"/>
</dbReference>
<reference evidence="3 4" key="1">
    <citation type="submission" date="2021-04" db="EMBL/GenBank/DDBJ databases">
        <authorList>
            <person name="Tang X."/>
            <person name="Zhou X."/>
            <person name="Chen X."/>
            <person name="Cernava T."/>
            <person name="Zhang C."/>
        </authorList>
    </citation>
    <scope>NUCLEOTIDE SEQUENCE [LARGE SCALE GENOMIC DNA]</scope>
    <source>
        <strain evidence="3 4">BH-SS-21</strain>
    </source>
</reference>
<evidence type="ECO:0000313" key="3">
    <source>
        <dbReference type="EMBL" id="MBQ0851110.1"/>
    </source>
</evidence>
<dbReference type="PANTHER" id="PTHR47708:SF2">
    <property type="entry name" value="SI:CH73-132F6.5"/>
    <property type="match status" value="1"/>
</dbReference>
<proteinExistence type="predicted"/>
<comment type="caution">
    <text evidence="3">The sequence shown here is derived from an EMBL/GenBank/DDBJ whole genome shotgun (WGS) entry which is preliminary data.</text>
</comment>
<dbReference type="AlphaFoldDB" id="A0A941B564"/>